<dbReference type="RefSeq" id="WP_311835114.1">
    <property type="nucleotide sequence ID" value="NZ_JARQBJ010000002.1"/>
</dbReference>
<dbReference type="PANTHER" id="PTHR22939:SF129">
    <property type="entry name" value="SERINE PROTEASE HTRA2, MITOCHONDRIAL"/>
    <property type="match status" value="1"/>
</dbReference>
<dbReference type="Gene3D" id="2.40.10.10">
    <property type="entry name" value="Trypsin-like serine proteases"/>
    <property type="match status" value="2"/>
</dbReference>
<evidence type="ECO:0000256" key="6">
    <source>
        <dbReference type="SAM" id="Phobius"/>
    </source>
</evidence>
<dbReference type="EMBL" id="JARQBJ010000002">
    <property type="protein sequence ID" value="MDT2809688.1"/>
    <property type="molecule type" value="Genomic_DNA"/>
</dbReference>
<organism evidence="8 9">
    <name type="scientific">Enterococcus asini</name>
    <dbReference type="NCBI Taxonomy" id="57732"/>
    <lineage>
        <taxon>Bacteria</taxon>
        <taxon>Bacillati</taxon>
        <taxon>Bacillota</taxon>
        <taxon>Bacilli</taxon>
        <taxon>Lactobacillales</taxon>
        <taxon>Enterococcaceae</taxon>
        <taxon>Enterococcus</taxon>
    </lineage>
</organism>
<dbReference type="PRINTS" id="PR00834">
    <property type="entry name" value="PROTEASES2C"/>
</dbReference>
<dbReference type="GO" id="GO:0006508">
    <property type="term" value="P:proteolysis"/>
    <property type="evidence" value="ECO:0007669"/>
    <property type="project" value="UniProtKB-KW"/>
</dbReference>
<name>A0AAW8TTR8_9ENTE</name>
<keyword evidence="6" id="KW-0812">Transmembrane</keyword>
<dbReference type="AlphaFoldDB" id="A0AAW8TTR8"/>
<dbReference type="PROSITE" id="PS50106">
    <property type="entry name" value="PDZ"/>
    <property type="match status" value="1"/>
</dbReference>
<keyword evidence="4" id="KW-0720">Serine protease</keyword>
<evidence type="ECO:0000256" key="3">
    <source>
        <dbReference type="ARBA" id="ARBA00022801"/>
    </source>
</evidence>
<dbReference type="InterPro" id="IPR043504">
    <property type="entry name" value="Peptidase_S1_PA_chymotrypsin"/>
</dbReference>
<feature type="region of interest" description="Disordered" evidence="5">
    <location>
        <begin position="39"/>
        <end position="58"/>
    </location>
</feature>
<dbReference type="InterPro" id="IPR001478">
    <property type="entry name" value="PDZ"/>
</dbReference>
<dbReference type="SUPFAM" id="SSF50156">
    <property type="entry name" value="PDZ domain-like"/>
    <property type="match status" value="1"/>
</dbReference>
<accession>A0AAW8TTR8</accession>
<sequence length="424" mass="43836">MKQKRKGSGGRFLTGLLGGAVGGLLIVGGFYLANGSTLAPGSSSNNSSSTSEPAKVSNVKVDVDSDITSAVEKVQGAVVSVINLQAQQQSSNNPWGDMFGQQQEDSSAENTDDSNLVEASEGSGVIYNKDGDSAYVVTNNHVVEDSDGLEVVMSDGTKVKGELMGTDEVTDLAVIKISSENVEEVATFGDSSALKVGEPAIAIGSPLGSQYANSVTSGIISSVNRPISDSTSGVNISAIQTDAAINPGNSGGPLVNIAGQVIGINSSKIASTSTESSDISVEGMGFAIPSNDVVKIIDQLQKDGKVTRPALGINMVDLSSVTSQQQEQILGVPSSVKSGVVITNVMNATPAEKAGLKQYDVITKVDGEEVTSATDLQSILYGKNVGDTITITYYRGDKESTTKVDLTIDSSALQQNQQNQNNNQ</sequence>
<comment type="caution">
    <text evidence="8">The sequence shown here is derived from an EMBL/GenBank/DDBJ whole genome shotgun (WGS) entry which is preliminary data.</text>
</comment>
<feature type="compositionally biased region" description="Low complexity" evidence="5">
    <location>
        <begin position="42"/>
        <end position="58"/>
    </location>
</feature>
<evidence type="ECO:0000259" key="7">
    <source>
        <dbReference type="PROSITE" id="PS50106"/>
    </source>
</evidence>
<evidence type="ECO:0000256" key="2">
    <source>
        <dbReference type="ARBA" id="ARBA00022670"/>
    </source>
</evidence>
<evidence type="ECO:0000313" key="9">
    <source>
        <dbReference type="Proteomes" id="UP001256711"/>
    </source>
</evidence>
<feature type="compositionally biased region" description="Polar residues" evidence="5">
    <location>
        <begin position="89"/>
        <end position="105"/>
    </location>
</feature>
<evidence type="ECO:0000256" key="4">
    <source>
        <dbReference type="ARBA" id="ARBA00022825"/>
    </source>
</evidence>
<gene>
    <name evidence="8" type="ORF">P7H43_04270</name>
</gene>
<keyword evidence="2" id="KW-0645">Protease</keyword>
<keyword evidence="6" id="KW-0472">Membrane</keyword>
<dbReference type="Proteomes" id="UP001256711">
    <property type="component" value="Unassembled WGS sequence"/>
</dbReference>
<comment type="similarity">
    <text evidence="1">Belongs to the peptidase S1C family.</text>
</comment>
<feature type="region of interest" description="Disordered" evidence="5">
    <location>
        <begin position="89"/>
        <end position="115"/>
    </location>
</feature>
<dbReference type="SMART" id="SM00228">
    <property type="entry name" value="PDZ"/>
    <property type="match status" value="1"/>
</dbReference>
<keyword evidence="3" id="KW-0378">Hydrolase</keyword>
<dbReference type="Gene3D" id="2.30.42.10">
    <property type="match status" value="1"/>
</dbReference>
<dbReference type="Pfam" id="PF13365">
    <property type="entry name" value="Trypsin_2"/>
    <property type="match status" value="1"/>
</dbReference>
<protein>
    <submittedName>
        <fullName evidence="8">Trypsin-like peptidase domain-containing protein</fullName>
    </submittedName>
</protein>
<dbReference type="InterPro" id="IPR001940">
    <property type="entry name" value="Peptidase_S1C"/>
</dbReference>
<dbReference type="SUPFAM" id="SSF50494">
    <property type="entry name" value="Trypsin-like serine proteases"/>
    <property type="match status" value="1"/>
</dbReference>
<dbReference type="Pfam" id="PF13180">
    <property type="entry name" value="PDZ_2"/>
    <property type="match status" value="1"/>
</dbReference>
<dbReference type="GO" id="GO:0004252">
    <property type="term" value="F:serine-type endopeptidase activity"/>
    <property type="evidence" value="ECO:0007669"/>
    <property type="project" value="InterPro"/>
</dbReference>
<keyword evidence="6" id="KW-1133">Transmembrane helix</keyword>
<proteinExistence type="inferred from homology"/>
<evidence type="ECO:0000256" key="5">
    <source>
        <dbReference type="SAM" id="MobiDB-lite"/>
    </source>
</evidence>
<feature type="domain" description="PDZ" evidence="7">
    <location>
        <begin position="315"/>
        <end position="397"/>
    </location>
</feature>
<dbReference type="InterPro" id="IPR009003">
    <property type="entry name" value="Peptidase_S1_PA"/>
</dbReference>
<dbReference type="CDD" id="cd06781">
    <property type="entry name" value="cpPDZ_BsHtra-like"/>
    <property type="match status" value="1"/>
</dbReference>
<dbReference type="InterPro" id="IPR036034">
    <property type="entry name" value="PDZ_sf"/>
</dbReference>
<reference evidence="8" key="1">
    <citation type="submission" date="2023-03" db="EMBL/GenBank/DDBJ databases">
        <authorList>
            <person name="Shen W."/>
            <person name="Cai J."/>
        </authorList>
    </citation>
    <scope>NUCLEOTIDE SEQUENCE</scope>
    <source>
        <strain evidence="8">B226-2</strain>
    </source>
</reference>
<evidence type="ECO:0000256" key="1">
    <source>
        <dbReference type="ARBA" id="ARBA00010541"/>
    </source>
</evidence>
<evidence type="ECO:0000313" key="8">
    <source>
        <dbReference type="EMBL" id="MDT2809688.1"/>
    </source>
</evidence>
<dbReference type="PANTHER" id="PTHR22939">
    <property type="entry name" value="SERINE PROTEASE FAMILY S1C HTRA-RELATED"/>
    <property type="match status" value="1"/>
</dbReference>
<feature type="transmembrane region" description="Helical" evidence="6">
    <location>
        <begin position="12"/>
        <end position="33"/>
    </location>
</feature>